<accession>A0A6C0EKD4</accession>
<evidence type="ECO:0000313" key="2">
    <source>
        <dbReference type="EMBL" id="QHT29507.1"/>
    </source>
</evidence>
<feature type="transmembrane region" description="Helical" evidence="1">
    <location>
        <begin position="136"/>
        <end position="156"/>
    </location>
</feature>
<proteinExistence type="predicted"/>
<keyword evidence="1" id="KW-1133">Transmembrane helix</keyword>
<reference evidence="2" key="1">
    <citation type="journal article" date="2020" name="Nature">
        <title>Giant virus diversity and host interactions through global metagenomics.</title>
        <authorList>
            <person name="Schulz F."/>
            <person name="Roux S."/>
            <person name="Paez-Espino D."/>
            <person name="Jungbluth S."/>
            <person name="Walsh D.A."/>
            <person name="Denef V.J."/>
            <person name="McMahon K.D."/>
            <person name="Konstantinidis K.T."/>
            <person name="Eloe-Fadrosh E.A."/>
            <person name="Kyrpides N.C."/>
            <person name="Woyke T."/>
        </authorList>
    </citation>
    <scope>NUCLEOTIDE SEQUENCE</scope>
    <source>
        <strain evidence="2">GVMAG-M-3300005589-24</strain>
    </source>
</reference>
<sequence length="232" mass="27424">MFYYFASLFFAAVVYQTIAKKTNLPLLSNGLETMRDNAIKFWDWLGERFARLLNIEKWCKQVWDFIVKHVWENIRIFLESFSEVGEPIWQFLFSWGYFFVGFARAHSIFFSYLGSGIIIFTVGYFTYDYWTKQRLLYLAVSMPVGLIGVTTAYPSIISQIFPRTSEFLEKQYEKPTREYFTGFRKDELHKMLVDKGLRTTGLKTKEDLIQALLSQSNTRKTPVIFFRHCGQD</sequence>
<dbReference type="EMBL" id="MN738878">
    <property type="protein sequence ID" value="QHT29507.1"/>
    <property type="molecule type" value="Genomic_DNA"/>
</dbReference>
<evidence type="ECO:0000256" key="1">
    <source>
        <dbReference type="SAM" id="Phobius"/>
    </source>
</evidence>
<dbReference type="AlphaFoldDB" id="A0A6C0EKD4"/>
<keyword evidence="1" id="KW-0472">Membrane</keyword>
<keyword evidence="1" id="KW-0812">Transmembrane</keyword>
<name>A0A6C0EKD4_9ZZZZ</name>
<protein>
    <submittedName>
        <fullName evidence="2">Uncharacterized protein</fullName>
    </submittedName>
</protein>
<organism evidence="2">
    <name type="scientific">viral metagenome</name>
    <dbReference type="NCBI Taxonomy" id="1070528"/>
    <lineage>
        <taxon>unclassified sequences</taxon>
        <taxon>metagenomes</taxon>
        <taxon>organismal metagenomes</taxon>
    </lineage>
</organism>
<feature type="transmembrane region" description="Helical" evidence="1">
    <location>
        <begin position="110"/>
        <end position="130"/>
    </location>
</feature>